<keyword evidence="1" id="KW-0479">Metal-binding</keyword>
<feature type="compositionally biased region" description="Basic and acidic residues" evidence="6">
    <location>
        <begin position="1"/>
        <end position="26"/>
    </location>
</feature>
<comment type="caution">
    <text evidence="8">The sequence shown here is derived from an EMBL/GenBank/DDBJ whole genome shotgun (WGS) entry which is preliminary data.</text>
</comment>
<dbReference type="InterPro" id="IPR013087">
    <property type="entry name" value="Znf_C2H2_type"/>
</dbReference>
<dbReference type="AlphaFoldDB" id="A0AAN5I960"/>
<keyword evidence="4" id="KW-0862">Zinc</keyword>
<keyword evidence="9" id="KW-1185">Reference proteome</keyword>
<keyword evidence="2" id="KW-0677">Repeat</keyword>
<dbReference type="EMBL" id="BTRK01000005">
    <property type="protein sequence ID" value="GMR55740.1"/>
    <property type="molecule type" value="Genomic_DNA"/>
</dbReference>
<feature type="compositionally biased region" description="Acidic residues" evidence="6">
    <location>
        <begin position="337"/>
        <end position="351"/>
    </location>
</feature>
<feature type="compositionally biased region" description="Low complexity" evidence="6">
    <location>
        <begin position="31"/>
        <end position="57"/>
    </location>
</feature>
<feature type="region of interest" description="Disordered" evidence="6">
    <location>
        <begin position="1"/>
        <end position="58"/>
    </location>
</feature>
<keyword evidence="5" id="KW-0175">Coiled coil</keyword>
<feature type="coiled-coil region" evidence="5">
    <location>
        <begin position="277"/>
        <end position="304"/>
    </location>
</feature>
<protein>
    <recommendedName>
        <fullName evidence="7">C2H2-type domain-containing protein</fullName>
    </recommendedName>
</protein>
<accession>A0AAN5I960</accession>
<dbReference type="PANTHER" id="PTHR24408">
    <property type="entry name" value="ZINC FINGER PROTEIN"/>
    <property type="match status" value="1"/>
</dbReference>
<proteinExistence type="predicted"/>
<gene>
    <name evidence="8" type="ORF">PMAYCL1PPCAC_25935</name>
</gene>
<feature type="non-terminal residue" evidence="8">
    <location>
        <position position="1"/>
    </location>
</feature>
<dbReference type="GO" id="GO:0005634">
    <property type="term" value="C:nucleus"/>
    <property type="evidence" value="ECO:0007669"/>
    <property type="project" value="TreeGrafter"/>
</dbReference>
<dbReference type="GO" id="GO:0000981">
    <property type="term" value="F:DNA-binding transcription factor activity, RNA polymerase II-specific"/>
    <property type="evidence" value="ECO:0007669"/>
    <property type="project" value="TreeGrafter"/>
</dbReference>
<organism evidence="8 9">
    <name type="scientific">Pristionchus mayeri</name>
    <dbReference type="NCBI Taxonomy" id="1317129"/>
    <lineage>
        <taxon>Eukaryota</taxon>
        <taxon>Metazoa</taxon>
        <taxon>Ecdysozoa</taxon>
        <taxon>Nematoda</taxon>
        <taxon>Chromadorea</taxon>
        <taxon>Rhabditida</taxon>
        <taxon>Rhabditina</taxon>
        <taxon>Diplogasteromorpha</taxon>
        <taxon>Diplogasteroidea</taxon>
        <taxon>Neodiplogasteridae</taxon>
        <taxon>Pristionchus</taxon>
    </lineage>
</organism>
<dbReference type="PANTHER" id="PTHR24408:SF64">
    <property type="entry name" value="LINKING IMMUNITY AND METABOLISM-RELATED"/>
    <property type="match status" value="1"/>
</dbReference>
<dbReference type="Proteomes" id="UP001328107">
    <property type="component" value="Unassembled WGS sequence"/>
</dbReference>
<dbReference type="SMART" id="SM00355">
    <property type="entry name" value="ZnF_C2H2"/>
    <property type="match status" value="6"/>
</dbReference>
<feature type="region of interest" description="Disordered" evidence="6">
    <location>
        <begin position="327"/>
        <end position="385"/>
    </location>
</feature>
<evidence type="ECO:0000256" key="6">
    <source>
        <dbReference type="SAM" id="MobiDB-lite"/>
    </source>
</evidence>
<reference evidence="9" key="1">
    <citation type="submission" date="2022-10" db="EMBL/GenBank/DDBJ databases">
        <title>Genome assembly of Pristionchus species.</title>
        <authorList>
            <person name="Yoshida K."/>
            <person name="Sommer R.J."/>
        </authorList>
    </citation>
    <scope>NUCLEOTIDE SEQUENCE [LARGE SCALE GENOMIC DNA]</scope>
    <source>
        <strain evidence="9">RS5460</strain>
    </source>
</reference>
<feature type="region of interest" description="Disordered" evidence="6">
    <location>
        <begin position="523"/>
        <end position="556"/>
    </location>
</feature>
<evidence type="ECO:0000256" key="3">
    <source>
        <dbReference type="ARBA" id="ARBA00022771"/>
    </source>
</evidence>
<dbReference type="PROSITE" id="PS00028">
    <property type="entry name" value="ZINC_FINGER_C2H2_1"/>
    <property type="match status" value="1"/>
</dbReference>
<dbReference type="GO" id="GO:0008270">
    <property type="term" value="F:zinc ion binding"/>
    <property type="evidence" value="ECO:0007669"/>
    <property type="project" value="UniProtKB-KW"/>
</dbReference>
<evidence type="ECO:0000256" key="4">
    <source>
        <dbReference type="ARBA" id="ARBA00022833"/>
    </source>
</evidence>
<evidence type="ECO:0000313" key="8">
    <source>
        <dbReference type="EMBL" id="GMR55740.1"/>
    </source>
</evidence>
<evidence type="ECO:0000256" key="2">
    <source>
        <dbReference type="ARBA" id="ARBA00022737"/>
    </source>
</evidence>
<keyword evidence="3" id="KW-0863">Zinc-finger</keyword>
<feature type="compositionally biased region" description="Low complexity" evidence="6">
    <location>
        <begin position="355"/>
        <end position="370"/>
    </location>
</feature>
<sequence length="880" mass="93932">ARKEEGKTKQRRDWISTGEGRSERQWRGMASSSSPSSSIPGMAPGTVPNNPVPGVGVSADDTTRDVIYKLLLAKLMEAQSSSQLGGALQQQPAAAPAADVNGLQHHVGGGLGALVGGGMAPASSILSQFGTHQGLNGFSAPSTSASSLFPATAAAVAAGEYGGLPTTPTKEGNRLCLKRASPYAESHTPPSAPPHPAVSAAAAAAAAGGFTTTLASATSPTGCVSPIGNNNSNSLPNFLLVKITDLRSVERLQNLLARNGFTETRLVLASGESPQAAASATVKYEKYEDDMMDIEQDHRQLQHGLMHGSSSSCDSRRDSMLMSQRLQSVPDVAATEEVVDEEDEENVEVVDDSSHAPLGHPSSSSSNSSLMPTAVSTSGLSLPPPTAAAAAAQFAQLSPPVNANEPPTDIQVAEVRHRSVSRSDGVDNEDVYVKCRLCENRIMNTRLSNLTNHVRRHAKLKQFQCAHCSYEHNEIFKVRTHMSRAHGDTASAPLDRRSPEMERQWEALMHACFPRNPLLHPQNGLGGKDHLIHSSASFSHPSSSSNGESSSSSAATSHLFSGRASYSPGSNTVASKAAQQAARGRYSPAFTASPPGTYTCSSCKEPIPEDSLQSHMREAHSDLLPLMHFYICRECGYKSSHKDRVRLHGVNTHDVVDIMQIPVETRPSLALQKLFPEKRVVTNEECESATVGGAQQLQHDHHRVDDEEDEKEALTTTQKFMCRMCQRTLNSANGAVIHAKKHYPTRQFHCTLCLYQAVDEAKVRAHLLTKHMSVDLPINVVDPPMQRGWLDTMESCFPELANGTGAALIGTIAEDIGEDRESDTKRRKLERAAAAAAAASATEAAAAAAAAPHLAAISPSTTCHIVKATEAEEEEEIDVV</sequence>
<feature type="compositionally biased region" description="Low complexity" evidence="6">
    <location>
        <begin position="533"/>
        <end position="556"/>
    </location>
</feature>
<evidence type="ECO:0000256" key="5">
    <source>
        <dbReference type="SAM" id="Coils"/>
    </source>
</evidence>
<name>A0AAN5I960_9BILA</name>
<dbReference type="GO" id="GO:0043565">
    <property type="term" value="F:sequence-specific DNA binding"/>
    <property type="evidence" value="ECO:0007669"/>
    <property type="project" value="TreeGrafter"/>
</dbReference>
<feature type="domain" description="C2H2-type" evidence="7">
    <location>
        <begin position="722"/>
        <end position="742"/>
    </location>
</feature>
<evidence type="ECO:0000256" key="1">
    <source>
        <dbReference type="ARBA" id="ARBA00022723"/>
    </source>
</evidence>
<dbReference type="Gene3D" id="3.30.160.60">
    <property type="entry name" value="Classic Zinc Finger"/>
    <property type="match status" value="3"/>
</dbReference>
<evidence type="ECO:0000313" key="9">
    <source>
        <dbReference type="Proteomes" id="UP001328107"/>
    </source>
</evidence>
<evidence type="ECO:0000259" key="7">
    <source>
        <dbReference type="PROSITE" id="PS00028"/>
    </source>
</evidence>